<reference evidence="2" key="1">
    <citation type="submission" date="2021-03" db="EMBL/GenBank/DDBJ databases">
        <title>Genomic Encyclopedia of Type Strains, Phase IV (KMG-IV): sequencing the most valuable type-strain genomes for metagenomic binning, comparative biology and taxonomic classification.</title>
        <authorList>
            <person name="Goeker M."/>
        </authorList>
    </citation>
    <scope>NUCLEOTIDE SEQUENCE</scope>
    <source>
        <strain evidence="2">DSM 107338</strain>
    </source>
</reference>
<dbReference type="OrthoDB" id="2736315at2"/>
<accession>A0A9X0YV54</accession>
<feature type="transmembrane region" description="Helical" evidence="1">
    <location>
        <begin position="75"/>
        <end position="102"/>
    </location>
</feature>
<evidence type="ECO:0000313" key="3">
    <source>
        <dbReference type="Proteomes" id="UP001138793"/>
    </source>
</evidence>
<dbReference type="Proteomes" id="UP001138793">
    <property type="component" value="Unassembled WGS sequence"/>
</dbReference>
<dbReference type="AlphaFoldDB" id="A0A9X0YV54"/>
<dbReference type="EMBL" id="JAGGMB010000016">
    <property type="protein sequence ID" value="MBP2079412.1"/>
    <property type="molecule type" value="Genomic_DNA"/>
</dbReference>
<keyword evidence="1" id="KW-0472">Membrane</keyword>
<evidence type="ECO:0000313" key="2">
    <source>
        <dbReference type="EMBL" id="MBP2079412.1"/>
    </source>
</evidence>
<comment type="caution">
    <text evidence="2">The sequence shown here is derived from an EMBL/GenBank/DDBJ whole genome shotgun (WGS) entry which is preliminary data.</text>
</comment>
<sequence length="103" mass="12009">MKRIILVVFLLGITVFASFLGLYAQDIAYYFKEHLFYEYPFKTLVIVTITSVSLFFIVFVISTILLSIQKLKPRIYIVLLAVNVIVGLLVSSWSLFVLLMWWH</sequence>
<keyword evidence="3" id="KW-1185">Reference proteome</keyword>
<evidence type="ECO:0000256" key="1">
    <source>
        <dbReference type="SAM" id="Phobius"/>
    </source>
</evidence>
<dbReference type="RefSeq" id="WP_149473551.1">
    <property type="nucleotide sequence ID" value="NZ_JAGGMB010000016.1"/>
</dbReference>
<feature type="transmembrane region" description="Helical" evidence="1">
    <location>
        <begin position="43"/>
        <end position="68"/>
    </location>
</feature>
<organism evidence="2 3">
    <name type="scientific">Oceanobacillus polygoni</name>
    <dbReference type="NCBI Taxonomy" id="1235259"/>
    <lineage>
        <taxon>Bacteria</taxon>
        <taxon>Bacillati</taxon>
        <taxon>Bacillota</taxon>
        <taxon>Bacilli</taxon>
        <taxon>Bacillales</taxon>
        <taxon>Bacillaceae</taxon>
        <taxon>Oceanobacillus</taxon>
    </lineage>
</organism>
<gene>
    <name evidence="2" type="ORF">J2Z64_003710</name>
</gene>
<keyword evidence="1" id="KW-0812">Transmembrane</keyword>
<keyword evidence="1" id="KW-1133">Transmembrane helix</keyword>
<protein>
    <submittedName>
        <fullName evidence="2">Uncharacterized protein</fullName>
    </submittedName>
</protein>
<proteinExistence type="predicted"/>
<name>A0A9X0YV54_9BACI</name>